<feature type="repeat" description="WD" evidence="11">
    <location>
        <begin position="53"/>
        <end position="85"/>
    </location>
</feature>
<dbReference type="GO" id="GO:0000785">
    <property type="term" value="C:chromatin"/>
    <property type="evidence" value="ECO:0007669"/>
    <property type="project" value="TreeGrafter"/>
</dbReference>
<evidence type="ECO:0000259" key="15">
    <source>
        <dbReference type="Pfam" id="PF24105"/>
    </source>
</evidence>
<evidence type="ECO:0000256" key="12">
    <source>
        <dbReference type="RuleBase" id="RU364014"/>
    </source>
</evidence>
<evidence type="ECO:0000256" key="5">
    <source>
        <dbReference type="ARBA" id="ARBA00022574"/>
    </source>
</evidence>
<keyword evidence="7 12" id="KW-0156">Chromatin regulator</keyword>
<evidence type="ECO:0000313" key="17">
    <source>
        <dbReference type="Proteomes" id="UP000694522"/>
    </source>
</evidence>
<dbReference type="SUPFAM" id="SSF50978">
    <property type="entry name" value="WD40 repeat-like"/>
    <property type="match status" value="1"/>
</dbReference>
<evidence type="ECO:0000313" key="16">
    <source>
        <dbReference type="Ensembl" id="ENSACOP00000008229.1"/>
    </source>
</evidence>
<dbReference type="GO" id="GO:0006351">
    <property type="term" value="P:DNA-templated transcription"/>
    <property type="evidence" value="ECO:0007669"/>
    <property type="project" value="InterPro"/>
</dbReference>
<dbReference type="Pfam" id="PF07569">
    <property type="entry name" value="Hira"/>
    <property type="match status" value="1"/>
</dbReference>
<dbReference type="FunFam" id="2.130.10.10:FF:000075">
    <property type="entry name" value="Protein HIRA"/>
    <property type="match status" value="1"/>
</dbReference>
<evidence type="ECO:0000256" key="6">
    <source>
        <dbReference type="ARBA" id="ARBA00022737"/>
    </source>
</evidence>
<evidence type="ECO:0000256" key="9">
    <source>
        <dbReference type="ARBA" id="ARBA00023163"/>
    </source>
</evidence>
<feature type="compositionally biased region" description="Low complexity" evidence="13">
    <location>
        <begin position="531"/>
        <end position="549"/>
    </location>
</feature>
<name>A0A8B9FIE6_9PSIT</name>
<proteinExistence type="inferred from homology"/>
<feature type="region of interest" description="Disordered" evidence="13">
    <location>
        <begin position="500"/>
        <end position="549"/>
    </location>
</feature>
<dbReference type="PROSITE" id="PS50082">
    <property type="entry name" value="WD_REPEATS_2"/>
    <property type="match status" value="3"/>
</dbReference>
<evidence type="ECO:0000256" key="8">
    <source>
        <dbReference type="ARBA" id="ARBA00023015"/>
    </source>
</evidence>
<dbReference type="GO" id="GO:0000417">
    <property type="term" value="C:HIR complex"/>
    <property type="evidence" value="ECO:0007669"/>
    <property type="project" value="TreeGrafter"/>
</dbReference>
<dbReference type="InterPro" id="IPR055410">
    <property type="entry name" value="Beta-prop_CAF1B_HIR1"/>
</dbReference>
<keyword evidence="5 11" id="KW-0853">WD repeat</keyword>
<keyword evidence="10 12" id="KW-0539">Nucleus</keyword>
<dbReference type="PANTHER" id="PTHR13831">
    <property type="entry name" value="MEMBER OF THE HIR1 FAMILY OF WD-REPEAT PROTEINS"/>
    <property type="match status" value="1"/>
</dbReference>
<keyword evidence="9 12" id="KW-0804">Transcription</keyword>
<keyword evidence="8 12" id="KW-0805">Transcription regulation</keyword>
<dbReference type="Ensembl" id="ENSACOT00000008519.1">
    <property type="protein sequence ID" value="ENSACOP00000008229.1"/>
    <property type="gene ID" value="ENSACOG00000005713.1"/>
</dbReference>
<dbReference type="InterPro" id="IPR036322">
    <property type="entry name" value="WD40_repeat_dom_sf"/>
</dbReference>
<feature type="domain" description="CAF1B/HIR1 beta-propeller" evidence="15">
    <location>
        <begin position="2"/>
        <end position="349"/>
    </location>
</feature>
<dbReference type="GO" id="GO:0006338">
    <property type="term" value="P:chromatin remodeling"/>
    <property type="evidence" value="ECO:0007669"/>
    <property type="project" value="InterPro"/>
</dbReference>
<dbReference type="InterPro" id="IPR011494">
    <property type="entry name" value="HIRA-like_C"/>
</dbReference>
<dbReference type="InterPro" id="IPR015943">
    <property type="entry name" value="WD40/YVTN_repeat-like_dom_sf"/>
</dbReference>
<comment type="function">
    <text evidence="12">Required for replication-independent chromatin assembly and for the periodic repression of histone gene transcription during the cell cycle.</text>
</comment>
<evidence type="ECO:0000256" key="7">
    <source>
        <dbReference type="ARBA" id="ARBA00022853"/>
    </source>
</evidence>
<comment type="subcellular location">
    <subcellularLocation>
        <location evidence="1 12">Nucleus</location>
    </subcellularLocation>
</comment>
<keyword evidence="6 12" id="KW-0677">Repeat</keyword>
<keyword evidence="17" id="KW-1185">Reference proteome</keyword>
<evidence type="ECO:0000256" key="13">
    <source>
        <dbReference type="SAM" id="MobiDB-lite"/>
    </source>
</evidence>
<evidence type="ECO:0000259" key="14">
    <source>
        <dbReference type="Pfam" id="PF07569"/>
    </source>
</evidence>
<dbReference type="FunFam" id="2.130.10.10:FF:000105">
    <property type="entry name" value="Protein HIRA"/>
    <property type="match status" value="1"/>
</dbReference>
<dbReference type="Pfam" id="PF24105">
    <property type="entry name" value="Beta-prop_CAF1B_HIR1"/>
    <property type="match status" value="1"/>
</dbReference>
<evidence type="ECO:0000256" key="1">
    <source>
        <dbReference type="ARBA" id="ARBA00004123"/>
    </source>
</evidence>
<reference evidence="16" key="2">
    <citation type="submission" date="2025-09" db="UniProtKB">
        <authorList>
            <consortium name="Ensembl"/>
        </authorList>
    </citation>
    <scope>IDENTIFICATION</scope>
</reference>
<dbReference type="Proteomes" id="UP000694522">
    <property type="component" value="Unplaced"/>
</dbReference>
<dbReference type="CDD" id="cd00200">
    <property type="entry name" value="WD40"/>
    <property type="match status" value="1"/>
</dbReference>
<organism evidence="16 17">
    <name type="scientific">Amazona collaria</name>
    <name type="common">yellow-billed parrot</name>
    <dbReference type="NCBI Taxonomy" id="241587"/>
    <lineage>
        <taxon>Eukaryota</taxon>
        <taxon>Metazoa</taxon>
        <taxon>Chordata</taxon>
        <taxon>Craniata</taxon>
        <taxon>Vertebrata</taxon>
        <taxon>Euteleostomi</taxon>
        <taxon>Archelosauria</taxon>
        <taxon>Archosauria</taxon>
        <taxon>Dinosauria</taxon>
        <taxon>Saurischia</taxon>
        <taxon>Theropoda</taxon>
        <taxon>Coelurosauria</taxon>
        <taxon>Aves</taxon>
        <taxon>Neognathae</taxon>
        <taxon>Neoaves</taxon>
        <taxon>Telluraves</taxon>
        <taxon>Australaves</taxon>
        <taxon>Psittaciformes</taxon>
        <taxon>Psittacidae</taxon>
        <taxon>Amazona</taxon>
    </lineage>
</organism>
<keyword evidence="4 12" id="KW-0678">Repressor</keyword>
<dbReference type="SMART" id="SM00320">
    <property type="entry name" value="WD40"/>
    <property type="match status" value="6"/>
</dbReference>
<dbReference type="GO" id="GO:0005634">
    <property type="term" value="C:nucleus"/>
    <property type="evidence" value="ECO:0007669"/>
    <property type="project" value="UniProtKB-SubCell"/>
</dbReference>
<feature type="repeat" description="WD" evidence="11">
    <location>
        <begin position="114"/>
        <end position="146"/>
    </location>
</feature>
<dbReference type="GO" id="GO:0031491">
    <property type="term" value="F:nucleosome binding"/>
    <property type="evidence" value="ECO:0007669"/>
    <property type="project" value="TreeGrafter"/>
</dbReference>
<feature type="domain" description="Protein HIRA-like C-terminal" evidence="14">
    <location>
        <begin position="585"/>
        <end position="748"/>
    </location>
</feature>
<evidence type="ECO:0000256" key="10">
    <source>
        <dbReference type="ARBA" id="ARBA00023242"/>
    </source>
</evidence>
<dbReference type="PANTHER" id="PTHR13831:SF0">
    <property type="entry name" value="PROTEIN HIRA"/>
    <property type="match status" value="1"/>
</dbReference>
<dbReference type="InterPro" id="IPR031120">
    <property type="entry name" value="HIR1-like"/>
</dbReference>
<evidence type="ECO:0000256" key="3">
    <source>
        <dbReference type="ARBA" id="ARBA00021597"/>
    </source>
</evidence>
<protein>
    <recommendedName>
        <fullName evidence="3 12">Protein HIRA</fullName>
    </recommendedName>
</protein>
<dbReference type="InterPro" id="IPR001680">
    <property type="entry name" value="WD40_rpt"/>
</dbReference>
<evidence type="ECO:0000256" key="2">
    <source>
        <dbReference type="ARBA" id="ARBA00007306"/>
    </source>
</evidence>
<accession>A0A8B9FIE6</accession>
<reference evidence="16" key="1">
    <citation type="submission" date="2025-08" db="UniProtKB">
        <authorList>
            <consortium name="Ensembl"/>
        </authorList>
    </citation>
    <scope>IDENTIFICATION</scope>
</reference>
<sequence>KPIFSVDIHPDGTKFATGGQGQDSGKVVIWNMAPVLKEEDEKNENIPKMLCQMDNHLACVNCVRWSNNGVYLASGGDDKLIMVWKRAAYIGPSTVFGSSSKLTNVEQWRCVSILRSHSGDVMDVAWSPHDAWLASCSVDNTVVIWNAVKFPEILATLKGHSGLVKGLTWDPVGKYIASQADDRSLKVWRTMDWQLETSITKPFDECGGTTHVLRLSWSPDGHYLVSAHAMNNSGPTAQIIERDGWKTNMDFVGHRKAVTVVKFNPKIFKKKQKNGSSTKSSCPYCCCAVGSKDRSLSVWLTCLKRPLVVIHELFDKSIMDISWTLNGLGILVCSMDGSVAFLDFSQDELGDPLSEEEKSNIHQSTYGKSLAIMTEAQLSTTIIENPEMLKYQQRQQQQQVEQKNASIREASGTGTAAPKVASMVNGESLEDIRKNLLKKQVETRTADGRRRITPLCIAQLDTGDFSTAFFNSIPISGSLCGSMMSSQSNQQLMSLDSNAANSLNTSKPSVEPTAASIKPTDDAANKDGVNATSASAAPPASSSSVLTTPSKIEPMKAFDSRFTERSKATSGTAVVTNTNQTVVDRDVHKQTVIVRDESLQTIFSGSDATVSQILLTQHGIPVMSMSDGKAYCFNPSLSTWNLVSDKQDSLAQCADFRNSLPSQEAMLCSGPLAVIQGRTSNSGRQAARLFSMPHLVQQETTLAYLENQIAAALILQSSHEYRHWLLIYARYLVNEGFEYRLRELCKDLLGPVHYSAGSQWESTVM</sequence>
<evidence type="ECO:0000256" key="11">
    <source>
        <dbReference type="PROSITE-ProRule" id="PRU00221"/>
    </source>
</evidence>
<evidence type="ECO:0000256" key="4">
    <source>
        <dbReference type="ARBA" id="ARBA00022491"/>
    </source>
</evidence>
<dbReference type="AlphaFoldDB" id="A0A8B9FIE6"/>
<dbReference type="GO" id="GO:0006355">
    <property type="term" value="P:regulation of DNA-templated transcription"/>
    <property type="evidence" value="ECO:0007669"/>
    <property type="project" value="InterPro"/>
</dbReference>
<dbReference type="PROSITE" id="PS50294">
    <property type="entry name" value="WD_REPEATS_REGION"/>
    <property type="match status" value="3"/>
</dbReference>
<feature type="repeat" description="WD" evidence="11">
    <location>
        <begin position="157"/>
        <end position="188"/>
    </location>
</feature>
<comment type="similarity">
    <text evidence="2 12">Belongs to the WD repeat HIR1 family.</text>
</comment>
<dbReference type="Gene3D" id="2.130.10.10">
    <property type="entry name" value="YVTN repeat-like/Quinoprotein amine dehydrogenase"/>
    <property type="match status" value="2"/>
</dbReference>